<evidence type="ECO:0000313" key="1">
    <source>
        <dbReference type="EMBL" id="KAJ8351874.1"/>
    </source>
</evidence>
<dbReference type="Proteomes" id="UP001152622">
    <property type="component" value="Chromosome 8"/>
</dbReference>
<keyword evidence="2" id="KW-1185">Reference proteome</keyword>
<evidence type="ECO:0000313" key="2">
    <source>
        <dbReference type="Proteomes" id="UP001152622"/>
    </source>
</evidence>
<name>A0A9Q1F656_SYNKA</name>
<comment type="caution">
    <text evidence="1">The sequence shown here is derived from an EMBL/GenBank/DDBJ whole genome shotgun (WGS) entry which is preliminary data.</text>
</comment>
<accession>A0A9Q1F656</accession>
<organism evidence="1 2">
    <name type="scientific">Synaphobranchus kaupii</name>
    <name type="common">Kaup's arrowtooth eel</name>
    <dbReference type="NCBI Taxonomy" id="118154"/>
    <lineage>
        <taxon>Eukaryota</taxon>
        <taxon>Metazoa</taxon>
        <taxon>Chordata</taxon>
        <taxon>Craniata</taxon>
        <taxon>Vertebrata</taxon>
        <taxon>Euteleostomi</taxon>
        <taxon>Actinopterygii</taxon>
        <taxon>Neopterygii</taxon>
        <taxon>Teleostei</taxon>
        <taxon>Anguilliformes</taxon>
        <taxon>Synaphobranchidae</taxon>
        <taxon>Synaphobranchus</taxon>
    </lineage>
</organism>
<sequence length="126" mass="14117">MWRHRCVQRASCNLTRFGWCNSCTRLSDRPRLDSSLGRDAELWDGREPQNGGCLQTCLPDPVYSWSCSRPQRRGSGERAEPPSPHLSLSDYSALLKFTLPACAKPPLKASLLSNDIVTESRVTLLL</sequence>
<gene>
    <name evidence="1" type="ORF">SKAU_G00233500</name>
</gene>
<dbReference type="EMBL" id="JAINUF010000008">
    <property type="protein sequence ID" value="KAJ8351874.1"/>
    <property type="molecule type" value="Genomic_DNA"/>
</dbReference>
<dbReference type="AlphaFoldDB" id="A0A9Q1F656"/>
<proteinExistence type="predicted"/>
<protein>
    <submittedName>
        <fullName evidence="1">Uncharacterized protein</fullName>
    </submittedName>
</protein>
<reference evidence="1" key="1">
    <citation type="journal article" date="2023" name="Science">
        <title>Genome structures resolve the early diversification of teleost fishes.</title>
        <authorList>
            <person name="Parey E."/>
            <person name="Louis A."/>
            <person name="Montfort J."/>
            <person name="Bouchez O."/>
            <person name="Roques C."/>
            <person name="Iampietro C."/>
            <person name="Lluch J."/>
            <person name="Castinel A."/>
            <person name="Donnadieu C."/>
            <person name="Desvignes T."/>
            <person name="Floi Bucao C."/>
            <person name="Jouanno E."/>
            <person name="Wen M."/>
            <person name="Mejri S."/>
            <person name="Dirks R."/>
            <person name="Jansen H."/>
            <person name="Henkel C."/>
            <person name="Chen W.J."/>
            <person name="Zahm M."/>
            <person name="Cabau C."/>
            <person name="Klopp C."/>
            <person name="Thompson A.W."/>
            <person name="Robinson-Rechavi M."/>
            <person name="Braasch I."/>
            <person name="Lecointre G."/>
            <person name="Bobe J."/>
            <person name="Postlethwait J.H."/>
            <person name="Berthelot C."/>
            <person name="Roest Crollius H."/>
            <person name="Guiguen Y."/>
        </authorList>
    </citation>
    <scope>NUCLEOTIDE SEQUENCE</scope>
    <source>
        <strain evidence="1">WJC10195</strain>
    </source>
</reference>